<keyword evidence="3" id="KW-1185">Reference proteome</keyword>
<sequence length="141" mass="15452">MMNAALGQRCLFRNPNPLNAAGDPHWPEYDVTSMTYLDISEAHVTPKHHFQEPFLTFWTSVVPELLTATSQNATSPLVCPEEIAENIIIAFSIVSYLLCACVLLVCLSVAREPTCYINSKYAVMKTPNLSATPSISGTSDS</sequence>
<comment type="caution">
    <text evidence="2">The sequence shown here is derived from an EMBL/GenBank/DDBJ whole genome shotgun (WGS) entry which is preliminary data.</text>
</comment>
<gene>
    <name evidence="2" type="ORF">DPMN_049356</name>
</gene>
<keyword evidence="1" id="KW-1133">Transmembrane helix</keyword>
<organism evidence="2 3">
    <name type="scientific">Dreissena polymorpha</name>
    <name type="common">Zebra mussel</name>
    <name type="synonym">Mytilus polymorpha</name>
    <dbReference type="NCBI Taxonomy" id="45954"/>
    <lineage>
        <taxon>Eukaryota</taxon>
        <taxon>Metazoa</taxon>
        <taxon>Spiralia</taxon>
        <taxon>Lophotrochozoa</taxon>
        <taxon>Mollusca</taxon>
        <taxon>Bivalvia</taxon>
        <taxon>Autobranchia</taxon>
        <taxon>Heteroconchia</taxon>
        <taxon>Euheterodonta</taxon>
        <taxon>Imparidentia</taxon>
        <taxon>Neoheterodontei</taxon>
        <taxon>Myida</taxon>
        <taxon>Dreissenoidea</taxon>
        <taxon>Dreissenidae</taxon>
        <taxon>Dreissena</taxon>
    </lineage>
</organism>
<proteinExistence type="predicted"/>
<evidence type="ECO:0000313" key="2">
    <source>
        <dbReference type="EMBL" id="KAH3723565.1"/>
    </source>
</evidence>
<evidence type="ECO:0000256" key="1">
    <source>
        <dbReference type="SAM" id="Phobius"/>
    </source>
</evidence>
<accession>A0A9D4HM48</accession>
<protein>
    <submittedName>
        <fullName evidence="2">Uncharacterized protein</fullName>
    </submittedName>
</protein>
<dbReference type="EMBL" id="JAIWYP010000012">
    <property type="protein sequence ID" value="KAH3723565.1"/>
    <property type="molecule type" value="Genomic_DNA"/>
</dbReference>
<dbReference type="Gene3D" id="3.40.50.1820">
    <property type="entry name" value="alpha/beta hydrolase"/>
    <property type="match status" value="1"/>
</dbReference>
<keyword evidence="1" id="KW-0472">Membrane</keyword>
<dbReference type="InterPro" id="IPR029058">
    <property type="entry name" value="AB_hydrolase_fold"/>
</dbReference>
<keyword evidence="1" id="KW-0812">Transmembrane</keyword>
<dbReference type="AlphaFoldDB" id="A0A9D4HM48"/>
<feature type="transmembrane region" description="Helical" evidence="1">
    <location>
        <begin position="87"/>
        <end position="110"/>
    </location>
</feature>
<evidence type="ECO:0000313" key="3">
    <source>
        <dbReference type="Proteomes" id="UP000828390"/>
    </source>
</evidence>
<name>A0A9D4HM48_DREPO</name>
<dbReference type="Proteomes" id="UP000828390">
    <property type="component" value="Unassembled WGS sequence"/>
</dbReference>
<dbReference type="SUPFAM" id="SSF53474">
    <property type="entry name" value="alpha/beta-Hydrolases"/>
    <property type="match status" value="1"/>
</dbReference>
<reference evidence="2" key="1">
    <citation type="journal article" date="2019" name="bioRxiv">
        <title>The Genome of the Zebra Mussel, Dreissena polymorpha: A Resource for Invasive Species Research.</title>
        <authorList>
            <person name="McCartney M.A."/>
            <person name="Auch B."/>
            <person name="Kono T."/>
            <person name="Mallez S."/>
            <person name="Zhang Y."/>
            <person name="Obille A."/>
            <person name="Becker A."/>
            <person name="Abrahante J.E."/>
            <person name="Garbe J."/>
            <person name="Badalamenti J.P."/>
            <person name="Herman A."/>
            <person name="Mangelson H."/>
            <person name="Liachko I."/>
            <person name="Sullivan S."/>
            <person name="Sone E.D."/>
            <person name="Koren S."/>
            <person name="Silverstein K.A.T."/>
            <person name="Beckman K.B."/>
            <person name="Gohl D.M."/>
        </authorList>
    </citation>
    <scope>NUCLEOTIDE SEQUENCE</scope>
    <source>
        <strain evidence="2">Duluth1</strain>
        <tissue evidence="2">Whole animal</tissue>
    </source>
</reference>
<reference evidence="2" key="2">
    <citation type="submission" date="2020-11" db="EMBL/GenBank/DDBJ databases">
        <authorList>
            <person name="McCartney M.A."/>
            <person name="Auch B."/>
            <person name="Kono T."/>
            <person name="Mallez S."/>
            <person name="Becker A."/>
            <person name="Gohl D.M."/>
            <person name="Silverstein K.A.T."/>
            <person name="Koren S."/>
            <person name="Bechman K.B."/>
            <person name="Herman A."/>
            <person name="Abrahante J.E."/>
            <person name="Garbe J."/>
        </authorList>
    </citation>
    <scope>NUCLEOTIDE SEQUENCE</scope>
    <source>
        <strain evidence="2">Duluth1</strain>
        <tissue evidence="2">Whole animal</tissue>
    </source>
</reference>